<dbReference type="PANTHER" id="PTHR33562">
    <property type="entry name" value="ATILLA, ISOFORM B-RELATED-RELATED"/>
    <property type="match status" value="1"/>
</dbReference>
<protein>
    <submittedName>
        <fullName evidence="5">Uncharacterized protein</fullName>
    </submittedName>
</protein>
<feature type="signal peptide" evidence="4">
    <location>
        <begin position="1"/>
        <end position="16"/>
    </location>
</feature>
<keyword evidence="1 4" id="KW-0732">Signal</keyword>
<dbReference type="EMBL" id="KK121530">
    <property type="protein sequence ID" value="KFM80659.1"/>
    <property type="molecule type" value="Genomic_DNA"/>
</dbReference>
<keyword evidence="6" id="KW-1185">Reference proteome</keyword>
<dbReference type="PANTHER" id="PTHR33562:SF27">
    <property type="entry name" value="PROTEIN QUIVER"/>
    <property type="match status" value="1"/>
</dbReference>
<keyword evidence="2" id="KW-0325">Glycoprotein</keyword>
<proteinExistence type="predicted"/>
<dbReference type="InterPro" id="IPR050975">
    <property type="entry name" value="Sleep_regulator"/>
</dbReference>
<organism evidence="5 6">
    <name type="scientific">Stegodyphus mimosarum</name>
    <name type="common">African social velvet spider</name>
    <dbReference type="NCBI Taxonomy" id="407821"/>
    <lineage>
        <taxon>Eukaryota</taxon>
        <taxon>Metazoa</taxon>
        <taxon>Ecdysozoa</taxon>
        <taxon>Arthropoda</taxon>
        <taxon>Chelicerata</taxon>
        <taxon>Arachnida</taxon>
        <taxon>Araneae</taxon>
        <taxon>Araneomorphae</taxon>
        <taxon>Entelegynae</taxon>
        <taxon>Eresoidea</taxon>
        <taxon>Eresidae</taxon>
        <taxon>Stegodyphus</taxon>
    </lineage>
</organism>
<dbReference type="GO" id="GO:0030431">
    <property type="term" value="P:sleep"/>
    <property type="evidence" value="ECO:0007669"/>
    <property type="project" value="InterPro"/>
</dbReference>
<dbReference type="OrthoDB" id="6415590at2759"/>
<dbReference type="AlphaFoldDB" id="A0A087UTH0"/>
<sequence length="131" mass="14883">MLFWTFFIAFLPATLAVKCYICSWSPRDATNTTVMCSDEHFEANIVSMFDCDKGCETYVHIDANGDVVQLRRNCLQPETELTGDCRLEEKKAFTLKRCTCNSHLCNAASSAYMCSGVLLFLILILQFLYHV</sequence>
<evidence type="ECO:0000256" key="4">
    <source>
        <dbReference type="SAM" id="SignalP"/>
    </source>
</evidence>
<feature type="transmembrane region" description="Helical" evidence="3">
    <location>
        <begin position="110"/>
        <end position="129"/>
    </location>
</feature>
<dbReference type="OMA" id="FSCRIDY"/>
<dbReference type="InterPro" id="IPR031424">
    <property type="entry name" value="QVR-like"/>
</dbReference>
<accession>A0A087UTH0</accession>
<feature type="non-terminal residue" evidence="5">
    <location>
        <position position="131"/>
    </location>
</feature>
<evidence type="ECO:0000313" key="5">
    <source>
        <dbReference type="EMBL" id="KFM80659.1"/>
    </source>
</evidence>
<name>A0A087UTH0_STEMI</name>
<gene>
    <name evidence="5" type="ORF">X975_16313</name>
</gene>
<dbReference type="GO" id="GO:0032222">
    <property type="term" value="P:regulation of synaptic transmission, cholinergic"/>
    <property type="evidence" value="ECO:0007669"/>
    <property type="project" value="InterPro"/>
</dbReference>
<evidence type="ECO:0000313" key="6">
    <source>
        <dbReference type="Proteomes" id="UP000054359"/>
    </source>
</evidence>
<keyword evidence="3" id="KW-0472">Membrane</keyword>
<keyword evidence="3" id="KW-1133">Transmembrane helix</keyword>
<dbReference type="Proteomes" id="UP000054359">
    <property type="component" value="Unassembled WGS sequence"/>
</dbReference>
<keyword evidence="3" id="KW-0812">Transmembrane</keyword>
<evidence type="ECO:0000256" key="1">
    <source>
        <dbReference type="ARBA" id="ARBA00022729"/>
    </source>
</evidence>
<evidence type="ECO:0000256" key="2">
    <source>
        <dbReference type="ARBA" id="ARBA00023180"/>
    </source>
</evidence>
<dbReference type="Pfam" id="PF17064">
    <property type="entry name" value="QVR"/>
    <property type="match status" value="1"/>
</dbReference>
<evidence type="ECO:0000256" key="3">
    <source>
        <dbReference type="SAM" id="Phobius"/>
    </source>
</evidence>
<reference evidence="5 6" key="1">
    <citation type="submission" date="2013-11" db="EMBL/GenBank/DDBJ databases">
        <title>Genome sequencing of Stegodyphus mimosarum.</title>
        <authorList>
            <person name="Bechsgaard J."/>
        </authorList>
    </citation>
    <scope>NUCLEOTIDE SEQUENCE [LARGE SCALE GENOMIC DNA]</scope>
</reference>
<feature type="chain" id="PRO_5001830855" evidence="4">
    <location>
        <begin position="17"/>
        <end position="131"/>
    </location>
</feature>